<feature type="domain" description="Reverse transcriptase Ty1/copia-type" evidence="2">
    <location>
        <begin position="380"/>
        <end position="479"/>
    </location>
</feature>
<dbReference type="SUPFAM" id="SSF56672">
    <property type="entry name" value="DNA/RNA polymerases"/>
    <property type="match status" value="1"/>
</dbReference>
<organism evidence="3">
    <name type="scientific">Tanacetum cinerariifolium</name>
    <name type="common">Dalmatian daisy</name>
    <name type="synonym">Chrysanthemum cinerariifolium</name>
    <dbReference type="NCBI Taxonomy" id="118510"/>
    <lineage>
        <taxon>Eukaryota</taxon>
        <taxon>Viridiplantae</taxon>
        <taxon>Streptophyta</taxon>
        <taxon>Embryophyta</taxon>
        <taxon>Tracheophyta</taxon>
        <taxon>Spermatophyta</taxon>
        <taxon>Magnoliopsida</taxon>
        <taxon>eudicotyledons</taxon>
        <taxon>Gunneridae</taxon>
        <taxon>Pentapetalae</taxon>
        <taxon>asterids</taxon>
        <taxon>campanulids</taxon>
        <taxon>Asterales</taxon>
        <taxon>Asteraceae</taxon>
        <taxon>Asteroideae</taxon>
        <taxon>Anthemideae</taxon>
        <taxon>Anthemidinae</taxon>
        <taxon>Tanacetum</taxon>
    </lineage>
</organism>
<name>A0A6L2NGC5_TANCI</name>
<feature type="compositionally biased region" description="Acidic residues" evidence="1">
    <location>
        <begin position="1026"/>
        <end position="1036"/>
    </location>
</feature>
<dbReference type="Pfam" id="PF07727">
    <property type="entry name" value="RVT_2"/>
    <property type="match status" value="1"/>
</dbReference>
<feature type="region of interest" description="Disordered" evidence="1">
    <location>
        <begin position="848"/>
        <end position="902"/>
    </location>
</feature>
<dbReference type="CDD" id="cd09272">
    <property type="entry name" value="RNase_HI_RT_Ty1"/>
    <property type="match status" value="2"/>
</dbReference>
<dbReference type="EMBL" id="BKCJ010008922">
    <property type="protein sequence ID" value="GEU84567.1"/>
    <property type="molecule type" value="Genomic_DNA"/>
</dbReference>
<gene>
    <name evidence="3" type="ORF">Tci_056545</name>
</gene>
<accession>A0A6L2NGC5</accession>
<comment type="caution">
    <text evidence="3">The sequence shown here is derived from an EMBL/GenBank/DDBJ whole genome shotgun (WGS) entry which is preliminary data.</text>
</comment>
<dbReference type="InterPro" id="IPR013103">
    <property type="entry name" value="RVT_2"/>
</dbReference>
<protein>
    <submittedName>
        <fullName evidence="3">Ribonuclease H-like domain-containing protein</fullName>
    </submittedName>
</protein>
<dbReference type="AlphaFoldDB" id="A0A6L2NGC5"/>
<evidence type="ECO:0000259" key="2">
    <source>
        <dbReference type="Pfam" id="PF07727"/>
    </source>
</evidence>
<sequence length="1155" mass="129130">MAGREHCKVVKRILRYIKGTSDVALCFGDLDLIVKGYVYFDYACDLDEKAEYVAVAQASKEAVWLKMLLEELGRKQKKNTLFCDNQSALYLARDPTFHSKTKHIRVQYHFVREKVEEGIVNMQKIHTDNNVPDYLTKAINGDKFIEVLPYVRSTYATISIKESHRVASGSVSGSSQRNQASAFVSNVPNRGIFQRGHSSNIAPRPNNLIYNRQSKGYGLVCENCLVMNKWLLSYLSSKITKLKRMCMPIWQSKVIVNGTIVDHRANQHMNNSDKELDNVYDISHLKIKVGHPNGTKAFISKIGNLKLPNGLILFDALVILEYCVTLISVHKRAKDPVLNVLKNNLGIENKSQTEFSETCQIAKKTREHFPLSNHTSSKMDFVDLPKHRKAIGSKWIFKIKYKSSGEIDRYKAILVAQGFSQKEGTGYKETCFTVVKMVTIRCLLNVVVSNSWHVFQLDVNNAFFQSKSDYSLYTKFDKGVFLILLVYVDGIIITGNNVSKTENFKVYLKSKSMIKDLGKLIYFLGIEVIDTDKGICLNQRKYVLNLLSNYGMLACKPAKTPLMSKLVIYNEATDVDPILDNVTDYHKLMGKLIYLTNTKPDISYVVHCLSQFMHSPLKSHLKTAFKIFRYLKGCLGLAFIFSKTLDKKQNTLSKSSTEVEYRAFASVTSEVIWVLKNLKDLNIDNLLPVSLHRDSNSAIKLAANLVFYERTKHLEIELHFVREKILSGVVKIVKIDSANQIENILTKGLDTVQHNILVEKLMFDIYRLRLRGVLKDIVLPGAISVFCGFSTAWSRYLAIKNGPRTKMSQNDLLLLTNEKVKAKYSACFVALCFSMSTLVFDDPESFTQADGTQSSRGEARTSESPYIVTPPTCHVEESEGSGTSGARSTSSDSTATLSPDHPLTHTTPVLVLILRRTVRMVMRVSLVMSPGLSAGIAEVATMSDLAFRKRFRSSYDSSPSLTLPVQKRYRGTSELILGTDSEDDEEVEESSNSDSESEDVEDEGPTAEDEDPAAEDEGLATGVDGLDVDDESYGLDDESRVPVVGTAVSEPLGLGYGALRRRELALEEDHVYSAFEPTLTTWTDSEDGMIYIDVPVYPPPAPHIQTPPLPKWTFGSLPISPSPFIVPSPVSSPMIPLTVPSPIATSTATIPVDEE</sequence>
<reference evidence="3" key="1">
    <citation type="journal article" date="2019" name="Sci. Rep.">
        <title>Draft genome of Tanacetum cinerariifolium, the natural source of mosquito coil.</title>
        <authorList>
            <person name="Yamashiro T."/>
            <person name="Shiraishi A."/>
            <person name="Satake H."/>
            <person name="Nakayama K."/>
        </authorList>
    </citation>
    <scope>NUCLEOTIDE SEQUENCE</scope>
</reference>
<feature type="region of interest" description="Disordered" evidence="1">
    <location>
        <begin position="976"/>
        <end position="1037"/>
    </location>
</feature>
<evidence type="ECO:0000313" key="3">
    <source>
        <dbReference type="EMBL" id="GEU84567.1"/>
    </source>
</evidence>
<feature type="compositionally biased region" description="Low complexity" evidence="1">
    <location>
        <begin position="880"/>
        <end position="898"/>
    </location>
</feature>
<dbReference type="PANTHER" id="PTHR11439">
    <property type="entry name" value="GAG-POL-RELATED RETROTRANSPOSON"/>
    <property type="match status" value="1"/>
</dbReference>
<proteinExistence type="predicted"/>
<dbReference type="PANTHER" id="PTHR11439:SF508">
    <property type="entry name" value="RNA-DIRECTED DNA POLYMERASE"/>
    <property type="match status" value="1"/>
</dbReference>
<dbReference type="InterPro" id="IPR043502">
    <property type="entry name" value="DNA/RNA_pol_sf"/>
</dbReference>
<feature type="compositionally biased region" description="Acidic residues" evidence="1">
    <location>
        <begin position="980"/>
        <end position="1018"/>
    </location>
</feature>
<evidence type="ECO:0000256" key="1">
    <source>
        <dbReference type="SAM" id="MobiDB-lite"/>
    </source>
</evidence>